<dbReference type="Proteomes" id="UP000027138">
    <property type="component" value="Unassembled WGS sequence"/>
</dbReference>
<dbReference type="STRING" id="180498.A0A067JBL0"/>
<evidence type="ECO:0000256" key="1">
    <source>
        <dbReference type="SAM" id="MobiDB-lite"/>
    </source>
</evidence>
<feature type="compositionally biased region" description="Low complexity" evidence="1">
    <location>
        <begin position="17"/>
        <end position="31"/>
    </location>
</feature>
<protein>
    <submittedName>
        <fullName evidence="2">Uncharacterized protein</fullName>
    </submittedName>
</protein>
<feature type="compositionally biased region" description="Polar residues" evidence="1">
    <location>
        <begin position="302"/>
        <end position="313"/>
    </location>
</feature>
<feature type="region of interest" description="Disordered" evidence="1">
    <location>
        <begin position="1"/>
        <end position="106"/>
    </location>
</feature>
<proteinExistence type="predicted"/>
<feature type="region of interest" description="Disordered" evidence="1">
    <location>
        <begin position="271"/>
        <end position="313"/>
    </location>
</feature>
<feature type="compositionally biased region" description="Basic and acidic residues" evidence="1">
    <location>
        <begin position="36"/>
        <end position="47"/>
    </location>
</feature>
<feature type="compositionally biased region" description="Basic residues" evidence="1">
    <location>
        <begin position="1"/>
        <end position="16"/>
    </location>
</feature>
<dbReference type="PANTHER" id="PTHR37187">
    <property type="entry name" value="EXPRESSED PROTEIN"/>
    <property type="match status" value="1"/>
</dbReference>
<gene>
    <name evidence="2" type="ORF">JCGZ_21662</name>
</gene>
<feature type="compositionally biased region" description="Basic and acidic residues" evidence="1">
    <location>
        <begin position="150"/>
        <end position="164"/>
    </location>
</feature>
<evidence type="ECO:0000313" key="2">
    <source>
        <dbReference type="EMBL" id="KDP21191.1"/>
    </source>
</evidence>
<dbReference type="PANTHER" id="PTHR37187:SF19">
    <property type="entry name" value="(RAPE) HYPOTHETICAL PROTEIN"/>
    <property type="match status" value="1"/>
</dbReference>
<keyword evidence="3" id="KW-1185">Reference proteome</keyword>
<feature type="compositionally biased region" description="Basic and acidic residues" evidence="1">
    <location>
        <begin position="292"/>
        <end position="301"/>
    </location>
</feature>
<reference evidence="2 3" key="1">
    <citation type="journal article" date="2014" name="PLoS ONE">
        <title>Global Analysis of Gene Expression Profiles in Physic Nut (Jatropha curcas L.) Seedlings Exposed to Salt Stress.</title>
        <authorList>
            <person name="Zhang L."/>
            <person name="Zhang C."/>
            <person name="Wu P."/>
            <person name="Chen Y."/>
            <person name="Li M."/>
            <person name="Jiang H."/>
            <person name="Wu G."/>
        </authorList>
    </citation>
    <scope>NUCLEOTIDE SEQUENCE [LARGE SCALE GENOMIC DNA]</scope>
    <source>
        <strain evidence="3">cv. GZQX0401</strain>
        <tissue evidence="2">Young leaves</tissue>
    </source>
</reference>
<dbReference type="EMBL" id="KK915662">
    <property type="protein sequence ID" value="KDP21191.1"/>
    <property type="molecule type" value="Genomic_DNA"/>
</dbReference>
<dbReference type="OrthoDB" id="1930727at2759"/>
<dbReference type="AlphaFoldDB" id="A0A067JBL0"/>
<organism evidence="2 3">
    <name type="scientific">Jatropha curcas</name>
    <name type="common">Barbados nut</name>
    <dbReference type="NCBI Taxonomy" id="180498"/>
    <lineage>
        <taxon>Eukaryota</taxon>
        <taxon>Viridiplantae</taxon>
        <taxon>Streptophyta</taxon>
        <taxon>Embryophyta</taxon>
        <taxon>Tracheophyta</taxon>
        <taxon>Spermatophyta</taxon>
        <taxon>Magnoliopsida</taxon>
        <taxon>eudicotyledons</taxon>
        <taxon>Gunneridae</taxon>
        <taxon>Pentapetalae</taxon>
        <taxon>rosids</taxon>
        <taxon>fabids</taxon>
        <taxon>Malpighiales</taxon>
        <taxon>Euphorbiaceae</taxon>
        <taxon>Crotonoideae</taxon>
        <taxon>Jatropheae</taxon>
        <taxon>Jatropha</taxon>
    </lineage>
</organism>
<feature type="compositionally biased region" description="Polar residues" evidence="1">
    <location>
        <begin position="271"/>
        <end position="291"/>
    </location>
</feature>
<accession>A0A067JBL0</accession>
<feature type="region of interest" description="Disordered" evidence="1">
    <location>
        <begin position="135"/>
        <end position="171"/>
    </location>
</feature>
<evidence type="ECO:0000313" key="3">
    <source>
        <dbReference type="Proteomes" id="UP000027138"/>
    </source>
</evidence>
<feature type="compositionally biased region" description="Polar residues" evidence="1">
    <location>
        <begin position="53"/>
        <end position="65"/>
    </location>
</feature>
<sequence>MPSGAKKRKAAKKKKQQANNNGDNSSINNSNPQGNDDPKSQDERESDGGDTGSPKSQDQHNQQDSANEENEESVKRDSPSFLSENRPIESVTGDAEGSQKVGVEDDTVIKIERELNSEQDIESKDVIVQVEAKELLDGDNKSSSSSSSDEEPHVFDKKWKEESHNSVGKVFPEEVTQVSGIEKSPKEANGNSVVETLSTVVVPIFGVAKHVMEGAGVENPEVLEVVEQGLKEDEDKLLPKSSDTIAGLVPGKNDGNVVPVLEDNVRVKTDVNSNVNGNEDNRLTSSGTPETTHAENIKDSETSGGNASVNEGKLTSSRAFEAIGDVDRAKDCETSEYTETQPLVPPAPQLAQRTSWMSCCGLFEAFSGSNR</sequence>
<name>A0A067JBL0_JATCU</name>